<dbReference type="Proteomes" id="UP000604046">
    <property type="component" value="Unassembled WGS sequence"/>
</dbReference>
<dbReference type="EMBL" id="CAJNDS010000879">
    <property type="protein sequence ID" value="CAE7239015.1"/>
    <property type="molecule type" value="Genomic_DNA"/>
</dbReference>
<organism evidence="1 2">
    <name type="scientific">Symbiodinium natans</name>
    <dbReference type="NCBI Taxonomy" id="878477"/>
    <lineage>
        <taxon>Eukaryota</taxon>
        <taxon>Sar</taxon>
        <taxon>Alveolata</taxon>
        <taxon>Dinophyceae</taxon>
        <taxon>Suessiales</taxon>
        <taxon>Symbiodiniaceae</taxon>
        <taxon>Symbiodinium</taxon>
    </lineage>
</organism>
<proteinExistence type="predicted"/>
<protein>
    <submittedName>
        <fullName evidence="1">Uncharacterized protein</fullName>
    </submittedName>
</protein>
<gene>
    <name evidence="1" type="ORF">SNAT2548_LOCUS10571</name>
</gene>
<dbReference type="AlphaFoldDB" id="A0A812L6I4"/>
<reference evidence="1" key="1">
    <citation type="submission" date="2021-02" db="EMBL/GenBank/DDBJ databases">
        <authorList>
            <person name="Dougan E. K."/>
            <person name="Rhodes N."/>
            <person name="Thang M."/>
            <person name="Chan C."/>
        </authorList>
    </citation>
    <scope>NUCLEOTIDE SEQUENCE</scope>
</reference>
<sequence length="225" mass="25266">MADPVVSSDETFQSELQAALAGGVESFHHFSPQFPTVKTTATMYGQSGLQSGLQMARSDCGDTESFCSEGRTAAWQRLPSNALRIPRISLPEPEHGPQQRSDLGELEELAAAPASSSRRIPPALNCMRALQQDLIAESEAQQKLEDFRCEVDSTRRRQERHRLEEEAAVEALDALCQRSQRPATTERISDSESSKDALERLLRQLRYLREETRTFMDAKVWIVNM</sequence>
<comment type="caution">
    <text evidence="1">The sequence shown here is derived from an EMBL/GenBank/DDBJ whole genome shotgun (WGS) entry which is preliminary data.</text>
</comment>
<name>A0A812L6I4_9DINO</name>
<keyword evidence="2" id="KW-1185">Reference proteome</keyword>
<evidence type="ECO:0000313" key="2">
    <source>
        <dbReference type="Proteomes" id="UP000604046"/>
    </source>
</evidence>
<evidence type="ECO:0000313" key="1">
    <source>
        <dbReference type="EMBL" id="CAE7239015.1"/>
    </source>
</evidence>
<accession>A0A812L6I4</accession>